<accession>A0A3E2NQG2</accession>
<proteinExistence type="predicted"/>
<dbReference type="RefSeq" id="WP_117383707.1">
    <property type="nucleotide sequence ID" value="NZ_QWDE01000002.1"/>
</dbReference>
<evidence type="ECO:0000313" key="2">
    <source>
        <dbReference type="Proteomes" id="UP000260823"/>
    </source>
</evidence>
<comment type="caution">
    <text evidence="1">The sequence shown here is derived from an EMBL/GenBank/DDBJ whole genome shotgun (WGS) entry which is preliminary data.</text>
</comment>
<dbReference type="Proteomes" id="UP000260823">
    <property type="component" value="Unassembled WGS sequence"/>
</dbReference>
<keyword evidence="2" id="KW-1185">Reference proteome</keyword>
<dbReference type="EMBL" id="QWDE01000002">
    <property type="protein sequence ID" value="RFZ83232.1"/>
    <property type="molecule type" value="Genomic_DNA"/>
</dbReference>
<organism evidence="1 2">
    <name type="scientific">Mucilaginibacter terrenus</name>
    <dbReference type="NCBI Taxonomy" id="2482727"/>
    <lineage>
        <taxon>Bacteria</taxon>
        <taxon>Pseudomonadati</taxon>
        <taxon>Bacteroidota</taxon>
        <taxon>Sphingobacteriia</taxon>
        <taxon>Sphingobacteriales</taxon>
        <taxon>Sphingobacteriaceae</taxon>
        <taxon>Mucilaginibacter</taxon>
    </lineage>
</organism>
<name>A0A3E2NQG2_9SPHI</name>
<dbReference type="OrthoDB" id="982085at2"/>
<protein>
    <submittedName>
        <fullName evidence="1">Uncharacterized protein</fullName>
    </submittedName>
</protein>
<evidence type="ECO:0000313" key="1">
    <source>
        <dbReference type="EMBL" id="RFZ83232.1"/>
    </source>
</evidence>
<gene>
    <name evidence="1" type="ORF">DYU05_13920</name>
</gene>
<reference evidence="1 2" key="1">
    <citation type="submission" date="2018-08" db="EMBL/GenBank/DDBJ databases">
        <title>Mucilaginibacter terrae sp. nov., isolated from manganese diggings.</title>
        <authorList>
            <person name="Huang Y."/>
            <person name="Zhou Z."/>
        </authorList>
    </citation>
    <scope>NUCLEOTIDE SEQUENCE [LARGE SCALE GENOMIC DNA]</scope>
    <source>
        <strain evidence="1 2">ZH6</strain>
    </source>
</reference>
<dbReference type="AlphaFoldDB" id="A0A3E2NQG2"/>
<sequence length="145" mass="16035">MFSKLYTLVKNNAGEAVINNPAVDAKYHEAVMNDASSTIIEVLKGQMENGKLKELVKYFQFTGIYNSPLISSAVNKFANKLDKFYQISPAQAMEISKALIPPVMQEMIKQSKSEQNKDFALRSILTKLGGDVADMGMLLAQLKIA</sequence>